<evidence type="ECO:0000256" key="8">
    <source>
        <dbReference type="ARBA" id="ARBA00041091"/>
    </source>
</evidence>
<keyword evidence="7 10" id="KW-0472">Membrane</keyword>
<dbReference type="InterPro" id="IPR020846">
    <property type="entry name" value="MFS_dom"/>
</dbReference>
<dbReference type="GO" id="GO:0005789">
    <property type="term" value="C:endoplasmic reticulum membrane"/>
    <property type="evidence" value="ECO:0007669"/>
    <property type="project" value="TreeGrafter"/>
</dbReference>
<dbReference type="PROSITE" id="PS50850">
    <property type="entry name" value="MFS"/>
    <property type="match status" value="1"/>
</dbReference>
<keyword evidence="4" id="KW-0762">Sugar transport</keyword>
<proteinExistence type="inferred from homology"/>
<feature type="transmembrane region" description="Helical" evidence="10">
    <location>
        <begin position="320"/>
        <end position="337"/>
    </location>
</feature>
<dbReference type="InterPro" id="IPR036259">
    <property type="entry name" value="MFS_trans_sf"/>
</dbReference>
<dbReference type="Pfam" id="PF07690">
    <property type="entry name" value="MFS_1"/>
    <property type="match status" value="1"/>
</dbReference>
<evidence type="ECO:0000256" key="7">
    <source>
        <dbReference type="ARBA" id="ARBA00023136"/>
    </source>
</evidence>
<feature type="transmembrane region" description="Helical" evidence="10">
    <location>
        <begin position="376"/>
        <end position="398"/>
    </location>
</feature>
<feature type="transmembrane region" description="Helical" evidence="10">
    <location>
        <begin position="174"/>
        <end position="198"/>
    </location>
</feature>
<feature type="transmembrane region" description="Helical" evidence="10">
    <location>
        <begin position="279"/>
        <end position="300"/>
    </location>
</feature>
<dbReference type="STRING" id="307972.A0A2G8JLG4"/>
<dbReference type="EMBL" id="MRZV01001645">
    <property type="protein sequence ID" value="PIK36611.1"/>
    <property type="molecule type" value="Genomic_DNA"/>
</dbReference>
<keyword evidence="3" id="KW-0813">Transport</keyword>
<keyword evidence="13" id="KW-1185">Reference proteome</keyword>
<dbReference type="PANTHER" id="PTHR43184:SF12">
    <property type="entry name" value="SUGAR PHOSPHATE EXCHANGER 3"/>
    <property type="match status" value="1"/>
</dbReference>
<evidence type="ECO:0000256" key="5">
    <source>
        <dbReference type="ARBA" id="ARBA00022692"/>
    </source>
</evidence>
<reference evidence="12 13" key="1">
    <citation type="journal article" date="2017" name="PLoS Biol.">
        <title>The sea cucumber genome provides insights into morphological evolution and visceral regeneration.</title>
        <authorList>
            <person name="Zhang X."/>
            <person name="Sun L."/>
            <person name="Yuan J."/>
            <person name="Sun Y."/>
            <person name="Gao Y."/>
            <person name="Zhang L."/>
            <person name="Li S."/>
            <person name="Dai H."/>
            <person name="Hamel J.F."/>
            <person name="Liu C."/>
            <person name="Yu Y."/>
            <person name="Liu S."/>
            <person name="Lin W."/>
            <person name="Guo K."/>
            <person name="Jin S."/>
            <person name="Xu P."/>
            <person name="Storey K.B."/>
            <person name="Huan P."/>
            <person name="Zhang T."/>
            <person name="Zhou Y."/>
            <person name="Zhang J."/>
            <person name="Lin C."/>
            <person name="Li X."/>
            <person name="Xing L."/>
            <person name="Huo D."/>
            <person name="Sun M."/>
            <person name="Wang L."/>
            <person name="Mercier A."/>
            <person name="Li F."/>
            <person name="Yang H."/>
            <person name="Xiang J."/>
        </authorList>
    </citation>
    <scope>NUCLEOTIDE SEQUENCE [LARGE SCALE GENOMIC DNA]</scope>
    <source>
        <strain evidence="12">Shaxun</strain>
        <tissue evidence="12">Muscle</tissue>
    </source>
</reference>
<feature type="transmembrane region" description="Helical" evidence="10">
    <location>
        <begin position="445"/>
        <end position="461"/>
    </location>
</feature>
<keyword evidence="6 10" id="KW-1133">Transmembrane helix</keyword>
<feature type="domain" description="Major facilitator superfamily (MFS) profile" evidence="11">
    <location>
        <begin position="1"/>
        <end position="466"/>
    </location>
</feature>
<comment type="subcellular location">
    <subcellularLocation>
        <location evidence="1">Membrane</location>
        <topology evidence="1">Multi-pass membrane protein</topology>
    </subcellularLocation>
</comment>
<comment type="caution">
    <text evidence="12">The sequence shown here is derived from an EMBL/GenBank/DDBJ whole genome shotgun (WGS) entry which is preliminary data.</text>
</comment>
<feature type="transmembrane region" description="Helical" evidence="10">
    <location>
        <begin position="111"/>
        <end position="133"/>
    </location>
</feature>
<organism evidence="12 13">
    <name type="scientific">Stichopus japonicus</name>
    <name type="common">Sea cucumber</name>
    <dbReference type="NCBI Taxonomy" id="307972"/>
    <lineage>
        <taxon>Eukaryota</taxon>
        <taxon>Metazoa</taxon>
        <taxon>Echinodermata</taxon>
        <taxon>Eleutherozoa</taxon>
        <taxon>Echinozoa</taxon>
        <taxon>Holothuroidea</taxon>
        <taxon>Aspidochirotacea</taxon>
        <taxon>Aspidochirotida</taxon>
        <taxon>Stichopodidae</taxon>
        <taxon>Apostichopus</taxon>
    </lineage>
</organism>
<dbReference type="OrthoDB" id="3639251at2759"/>
<dbReference type="AlphaFoldDB" id="A0A2G8JLG4"/>
<evidence type="ECO:0000313" key="13">
    <source>
        <dbReference type="Proteomes" id="UP000230750"/>
    </source>
</evidence>
<feature type="transmembrane region" description="Helical" evidence="10">
    <location>
        <begin position="410"/>
        <end position="433"/>
    </location>
</feature>
<keyword evidence="5 10" id="KW-0812">Transmembrane</keyword>
<dbReference type="PIRSF" id="PIRSF002808">
    <property type="entry name" value="Hexose_phosphate_transp"/>
    <property type="match status" value="1"/>
</dbReference>
<comment type="similarity">
    <text evidence="2">Belongs to the major facilitator superfamily. Organophosphate:Pi antiporter (OPA) (TC 2.A.1.4) family.</text>
</comment>
<gene>
    <name evidence="12" type="ORF">BSL78_26556</name>
</gene>
<dbReference type="InterPro" id="IPR000849">
    <property type="entry name" value="Sugar_P_transporter"/>
</dbReference>
<evidence type="ECO:0000256" key="6">
    <source>
        <dbReference type="ARBA" id="ARBA00022989"/>
    </source>
</evidence>
<evidence type="ECO:0000256" key="1">
    <source>
        <dbReference type="ARBA" id="ARBA00004141"/>
    </source>
</evidence>
<evidence type="ECO:0000256" key="9">
    <source>
        <dbReference type="ARBA" id="ARBA00042039"/>
    </source>
</evidence>
<evidence type="ECO:0000313" key="12">
    <source>
        <dbReference type="EMBL" id="PIK36611.1"/>
    </source>
</evidence>
<accession>A0A2G8JLG4</accession>
<protein>
    <recommendedName>
        <fullName evidence="8">Sugar phosphate exchanger 3</fullName>
    </recommendedName>
    <alternativeName>
        <fullName evidence="9">Solute carrier family 37 member 3</fullName>
    </alternativeName>
</protein>
<dbReference type="PANTHER" id="PTHR43184">
    <property type="entry name" value="MAJOR FACILITATOR SUPERFAMILY TRANSPORTER 16, ISOFORM B"/>
    <property type="match status" value="1"/>
</dbReference>
<feature type="transmembrane region" description="Helical" evidence="10">
    <location>
        <begin position="139"/>
        <end position="162"/>
    </location>
</feature>
<feature type="transmembrane region" description="Helical" evidence="10">
    <location>
        <begin position="79"/>
        <end position="99"/>
    </location>
</feature>
<evidence type="ECO:0000256" key="10">
    <source>
        <dbReference type="SAM" id="Phobius"/>
    </source>
</evidence>
<name>A0A2G8JLG4_STIJA</name>
<dbReference type="InterPro" id="IPR011701">
    <property type="entry name" value="MFS"/>
</dbReference>
<evidence type="ECO:0000256" key="3">
    <source>
        <dbReference type="ARBA" id="ARBA00022448"/>
    </source>
</evidence>
<dbReference type="Proteomes" id="UP000230750">
    <property type="component" value="Unassembled WGS sequence"/>
</dbReference>
<dbReference type="Gene3D" id="1.20.1250.20">
    <property type="entry name" value="MFS general substrate transporter like domains"/>
    <property type="match status" value="2"/>
</dbReference>
<sequence length="496" mass="55930">MLKRKIIWLNLDELCYTHWYAFCHAARKTFSNVKSAMAEQWLEDSDIFNDPRDIRTKAPINVGKKQVDPFLDTIEEAEMFLGFLDTVFLVSYAIGLYVCGVLGDRINMRNLLVFGMTTSAIMMFMFGTVSEWLQYYNRIYYTLFWILNGFFQGTTWPILVAIMGNWYGLTRRGLIFGLWSSSASIGNIIGAFSVSMSINVGYQYAFLTTSAFLIIWSVIIHIPEPYSHRCRTRRWSRGGRRKIRTIIQLSGDESEESPLTVPISTEPIGFIEALLMPGVVLYSISFGFLKMVHYSILFWLPFYLTSSFLWSDVKSSRYSMFYDIGGIPGGTLGGLFTDFAGRRVAVVMAMLILSMISLFGYNFIEDDELWNGLGMLVVGFFVCGVTHVVSSVVVADLGQQDAIKRKNKEALSTVTGIVDGTGTIGAAIGQIIIPLLLVSSGWESVFYFLTIMLGCFFPCSASSSTRIHQLSCEGKPHEQTEITFRDLNFKSFVEKI</sequence>
<dbReference type="SUPFAM" id="SSF103473">
    <property type="entry name" value="MFS general substrate transporter"/>
    <property type="match status" value="1"/>
</dbReference>
<evidence type="ECO:0000259" key="11">
    <source>
        <dbReference type="PROSITE" id="PS50850"/>
    </source>
</evidence>
<dbReference type="GO" id="GO:0022857">
    <property type="term" value="F:transmembrane transporter activity"/>
    <property type="evidence" value="ECO:0007669"/>
    <property type="project" value="InterPro"/>
</dbReference>
<feature type="transmembrane region" description="Helical" evidence="10">
    <location>
        <begin position="344"/>
        <end position="364"/>
    </location>
</feature>
<evidence type="ECO:0000256" key="4">
    <source>
        <dbReference type="ARBA" id="ARBA00022597"/>
    </source>
</evidence>
<evidence type="ECO:0000256" key="2">
    <source>
        <dbReference type="ARBA" id="ARBA00009598"/>
    </source>
</evidence>
<feature type="transmembrane region" description="Helical" evidence="10">
    <location>
        <begin position="204"/>
        <end position="223"/>
    </location>
</feature>